<dbReference type="EMBL" id="JBAGLP010000116">
    <property type="protein sequence ID" value="MEG3614941.1"/>
    <property type="molecule type" value="Genomic_DNA"/>
</dbReference>
<gene>
    <name evidence="3" type="ORF">V5O49_07370</name>
</gene>
<evidence type="ECO:0000313" key="3">
    <source>
        <dbReference type="EMBL" id="MEG3614941.1"/>
    </source>
</evidence>
<dbReference type="PANTHER" id="PTHR34039">
    <property type="entry name" value="UPF0102 PROTEIN YRAN"/>
    <property type="match status" value="1"/>
</dbReference>
<reference evidence="3" key="1">
    <citation type="journal article" date="2024" name="Antonie Van Leeuwenhoek">
        <title>Isoptericola haloaureus sp. nov., a dimorphic actinobacterium isolated from mangrove sediments of southeast India, implicating biosaline agricultural significance through nitrogen fixation and salt tolerance genes.</title>
        <authorList>
            <person name="Prathaban M."/>
            <person name="Prathiviraj R."/>
            <person name="Ravichandran M."/>
            <person name="Natarajan S.D."/>
            <person name="Sobanaa M."/>
            <person name="Hari Krishna Kumar S."/>
            <person name="Chandrasekar V."/>
            <person name="Selvin J."/>
        </authorList>
    </citation>
    <scope>NUCLEOTIDE SEQUENCE</scope>
    <source>
        <strain evidence="3">MP1014</strain>
    </source>
</reference>
<dbReference type="Gene3D" id="3.40.1350.10">
    <property type="match status" value="1"/>
</dbReference>
<sequence>MRAKDAVGRHGERVAARYLTERGYEVLDRNWRGTGGELDLVLGDRGRVVAVEVKTRRGTGYGHPAEAVTRAKLRRVRRLTAEWLRTHPGPWCEIRVDVVAVLLPRSGAAQVEHLRGVL</sequence>
<dbReference type="InterPro" id="IPR011335">
    <property type="entry name" value="Restrct_endonuc-II-like"/>
</dbReference>
<dbReference type="RefSeq" id="WP_332901647.1">
    <property type="nucleotide sequence ID" value="NZ_JBAGLP010000116.1"/>
</dbReference>
<dbReference type="InterPro" id="IPR003509">
    <property type="entry name" value="UPF0102_YraN-like"/>
</dbReference>
<evidence type="ECO:0000256" key="1">
    <source>
        <dbReference type="ARBA" id="ARBA00006738"/>
    </source>
</evidence>
<accession>A0ABU7Z6H7</accession>
<proteinExistence type="inferred from homology"/>
<reference evidence="3" key="2">
    <citation type="submission" date="2024-02" db="EMBL/GenBank/DDBJ databases">
        <authorList>
            <person name="Prathaban M."/>
            <person name="Mythili R."/>
            <person name="Sharmila Devi N."/>
            <person name="Sobanaa M."/>
            <person name="Prathiviraj R."/>
            <person name="Selvin J."/>
        </authorList>
    </citation>
    <scope>NUCLEOTIDE SEQUENCE</scope>
    <source>
        <strain evidence="3">MP1014</strain>
    </source>
</reference>
<comment type="similarity">
    <text evidence="1 2">Belongs to the UPF0102 family.</text>
</comment>
<dbReference type="PANTHER" id="PTHR34039:SF1">
    <property type="entry name" value="UPF0102 PROTEIN YRAN"/>
    <property type="match status" value="1"/>
</dbReference>
<dbReference type="HAMAP" id="MF_00048">
    <property type="entry name" value="UPF0102"/>
    <property type="match status" value="1"/>
</dbReference>
<keyword evidence="4" id="KW-1185">Reference proteome</keyword>
<dbReference type="CDD" id="cd20736">
    <property type="entry name" value="PoNe_Nuclease"/>
    <property type="match status" value="1"/>
</dbReference>
<dbReference type="InterPro" id="IPR011856">
    <property type="entry name" value="tRNA_endonuc-like_dom_sf"/>
</dbReference>
<dbReference type="Proteomes" id="UP001310387">
    <property type="component" value="Unassembled WGS sequence"/>
</dbReference>
<dbReference type="SUPFAM" id="SSF52980">
    <property type="entry name" value="Restriction endonuclease-like"/>
    <property type="match status" value="1"/>
</dbReference>
<dbReference type="Pfam" id="PF02021">
    <property type="entry name" value="UPF0102"/>
    <property type="match status" value="1"/>
</dbReference>
<evidence type="ECO:0000256" key="2">
    <source>
        <dbReference type="HAMAP-Rule" id="MF_00048"/>
    </source>
</evidence>
<dbReference type="NCBIfam" id="NF009154">
    <property type="entry name" value="PRK12497.3-3"/>
    <property type="match status" value="1"/>
</dbReference>
<name>A0ABU7Z6H7_9MICO</name>
<organism evidence="3 4">
    <name type="scientific">Isoptericola haloaureus</name>
    <dbReference type="NCBI Taxonomy" id="1542902"/>
    <lineage>
        <taxon>Bacteria</taxon>
        <taxon>Bacillati</taxon>
        <taxon>Actinomycetota</taxon>
        <taxon>Actinomycetes</taxon>
        <taxon>Micrococcales</taxon>
        <taxon>Promicromonosporaceae</taxon>
        <taxon>Isoptericola</taxon>
    </lineage>
</organism>
<protein>
    <recommendedName>
        <fullName evidence="2">UPF0102 protein V5O49_07370</fullName>
    </recommendedName>
</protein>
<evidence type="ECO:0000313" key="4">
    <source>
        <dbReference type="Proteomes" id="UP001310387"/>
    </source>
</evidence>
<comment type="caution">
    <text evidence="3">The sequence shown here is derived from an EMBL/GenBank/DDBJ whole genome shotgun (WGS) entry which is preliminary data.</text>
</comment>